<evidence type="ECO:0000313" key="3">
    <source>
        <dbReference type="EMBL" id="TLD95382.1"/>
    </source>
</evidence>
<comment type="caution">
    <text evidence="3">The sequence shown here is derived from an EMBL/GenBank/DDBJ whole genome shotgun (WGS) entry which is preliminary data.</text>
</comment>
<reference evidence="3 4" key="1">
    <citation type="journal article" date="2014" name="Genome Announc.">
        <title>Draft genome sequences of eight enterohepatic helicobacter species isolated from both laboratory and wild rodents.</title>
        <authorList>
            <person name="Sheh A."/>
            <person name="Shen Z."/>
            <person name="Fox J.G."/>
        </authorList>
    </citation>
    <scope>NUCLEOTIDE SEQUENCE [LARGE SCALE GENOMIC DNA]</scope>
    <source>
        <strain evidence="3 4">MIT 09-6949</strain>
    </source>
</reference>
<dbReference type="Proteomes" id="UP000029733">
    <property type="component" value="Unassembled WGS sequence"/>
</dbReference>
<evidence type="ECO:0000259" key="2">
    <source>
        <dbReference type="Pfam" id="PF03432"/>
    </source>
</evidence>
<feature type="compositionally biased region" description="Polar residues" evidence="1">
    <location>
        <begin position="603"/>
        <end position="614"/>
    </location>
</feature>
<name>A0A4V6YS93_9HELI</name>
<dbReference type="EMBL" id="JRPR02000009">
    <property type="protein sequence ID" value="TLD95382.1"/>
    <property type="molecule type" value="Genomic_DNA"/>
</dbReference>
<dbReference type="AlphaFoldDB" id="A0A4V6YS93"/>
<dbReference type="Pfam" id="PF03432">
    <property type="entry name" value="Relaxase"/>
    <property type="match status" value="1"/>
</dbReference>
<gene>
    <name evidence="3" type="ORF">LS71_008220</name>
</gene>
<feature type="region of interest" description="Disordered" evidence="1">
    <location>
        <begin position="585"/>
        <end position="622"/>
    </location>
</feature>
<evidence type="ECO:0000313" key="4">
    <source>
        <dbReference type="Proteomes" id="UP000029733"/>
    </source>
</evidence>
<feature type="compositionally biased region" description="Basic and acidic residues" evidence="1">
    <location>
        <begin position="585"/>
        <end position="602"/>
    </location>
</feature>
<feature type="domain" description="MobA/VirD2-like nuclease" evidence="2">
    <location>
        <begin position="104"/>
        <end position="197"/>
    </location>
</feature>
<dbReference type="InterPro" id="IPR005094">
    <property type="entry name" value="Endonuclease_MobA/VirD2"/>
</dbReference>
<dbReference type="RefSeq" id="WP_034354073.1">
    <property type="nucleotide sequence ID" value="NZ_JRPR02000009.1"/>
</dbReference>
<protein>
    <recommendedName>
        <fullName evidence="2">MobA/VirD2-like nuclease domain-containing protein</fullName>
    </recommendedName>
</protein>
<sequence>MQEAIIDIPLEKYTDDTLFEYTKIHSQKVRQNHIHIRGKFCANFTHNIKISAPLYQAISPHQKRIVIKNIGSMKRGHLKNALAYVIRNGDLGYARNELDEQVALNDIFKEWEQDFDKNKDLNEAFHFVFSLNEIKSPQVMGMLEYAVRQTLLTHFGDYKWVIVPHTHQKQPHIHAIINKTNIFTKKKLHFKGKTIADMFNEMKEDFRHNLYTISRGKLNYIDEPFNKDIRENLIHKKMAALNNIGRKDSVNRNLSSYNLAKDMSFFNDTYKDMVASVNTRHTHLSAKQKSLGIEIKNQSIYLHNVSKKIKALLASGKTPTHLLAKEQDLKKALQNLRKNFQHNKQILSKLSQSLRHLLNWQDKFNHFTKDYTHLRKKQTLLNSLKGYEAYIPANLAKTFIALKNEVSASELLLNKHLPSFSQDIIALLSHSNLKENTFSISKNLYSIYKYQSILKSLNFEDKRDNVNKHKHLEDLDLLALEYGEKLKARFAVLKEHIHSLKEQLEAYYKLNKDLDIESISVDSHKIHELKSFIKLLRQYQYLDKEYALCAKSLIKHKLVPQKIKSAPPLSQEAIQHIQAMDSALKLEHNQSSKHKQDTESKSRQSPPFSFQVLSSRKDSKRF</sequence>
<evidence type="ECO:0000256" key="1">
    <source>
        <dbReference type="SAM" id="MobiDB-lite"/>
    </source>
</evidence>
<proteinExistence type="predicted"/>
<organism evidence="3 4">
    <name type="scientific">Helicobacter jaachi</name>
    <dbReference type="NCBI Taxonomy" id="1677920"/>
    <lineage>
        <taxon>Bacteria</taxon>
        <taxon>Pseudomonadati</taxon>
        <taxon>Campylobacterota</taxon>
        <taxon>Epsilonproteobacteria</taxon>
        <taxon>Campylobacterales</taxon>
        <taxon>Helicobacteraceae</taxon>
        <taxon>Helicobacter</taxon>
    </lineage>
</organism>
<keyword evidence="4" id="KW-1185">Reference proteome</keyword>
<accession>A0A4V6YS93</accession>
<dbReference type="OrthoDB" id="5362551at2"/>